<dbReference type="PANTHER" id="PTHR43566">
    <property type="entry name" value="CONSERVED PROTEIN"/>
    <property type="match status" value="1"/>
</dbReference>
<name>A0A1F5ZK50_9BACT</name>
<dbReference type="AlphaFoldDB" id="A0A1F5ZK50"/>
<accession>A0A1F5ZK50</accession>
<dbReference type="Proteomes" id="UP000177416">
    <property type="component" value="Unassembled WGS sequence"/>
</dbReference>
<reference evidence="2 3" key="1">
    <citation type="journal article" date="2016" name="Nat. Commun.">
        <title>Thousands of microbial genomes shed light on interconnected biogeochemical processes in an aquifer system.</title>
        <authorList>
            <person name="Anantharaman K."/>
            <person name="Brown C.T."/>
            <person name="Hug L.A."/>
            <person name="Sharon I."/>
            <person name="Castelle C.J."/>
            <person name="Probst A.J."/>
            <person name="Thomas B.C."/>
            <person name="Singh A."/>
            <person name="Wilkins M.J."/>
            <person name="Karaoz U."/>
            <person name="Brodie E.L."/>
            <person name="Williams K.H."/>
            <person name="Hubbard S.S."/>
            <person name="Banfield J.F."/>
        </authorList>
    </citation>
    <scope>NUCLEOTIDE SEQUENCE [LARGE SCALE GENOMIC DNA]</scope>
</reference>
<dbReference type="SMART" id="SM00382">
    <property type="entry name" value="AAA"/>
    <property type="match status" value="1"/>
</dbReference>
<evidence type="ECO:0000259" key="1">
    <source>
        <dbReference type="SMART" id="SM00382"/>
    </source>
</evidence>
<comment type="caution">
    <text evidence="2">The sequence shown here is derived from an EMBL/GenBank/DDBJ whole genome shotgun (WGS) entry which is preliminary data.</text>
</comment>
<organism evidence="2 3">
    <name type="scientific">Candidatus Gottesmanbacteria bacterium RIFCSPHIGHO2_01_FULL_46_14</name>
    <dbReference type="NCBI Taxonomy" id="1798380"/>
    <lineage>
        <taxon>Bacteria</taxon>
        <taxon>Candidatus Gottesmaniibacteriota</taxon>
    </lineage>
</organism>
<evidence type="ECO:0000313" key="2">
    <source>
        <dbReference type="EMBL" id="OGG12704.1"/>
    </source>
</evidence>
<dbReference type="InterPro" id="IPR041682">
    <property type="entry name" value="AAA_14"/>
</dbReference>
<dbReference type="InterPro" id="IPR003593">
    <property type="entry name" value="AAA+_ATPase"/>
</dbReference>
<evidence type="ECO:0000313" key="3">
    <source>
        <dbReference type="Proteomes" id="UP000177416"/>
    </source>
</evidence>
<protein>
    <submittedName>
        <fullName evidence="2">ATPase</fullName>
    </submittedName>
</protein>
<sequence>MIIKRSVLPMLMKHLENEEISLLVGPRQSGKTTLMLVLMEKLKAEGKKYLYLNLDVERDRVFFISQAKLLEKIRSELGSNNGYVFIDEIQKKENAGVFLKGIYDMRLPYKFIVTGSGSIELKENIYESLAGRKRVFEIFPLSFEEFVHFKTAYHYEGRLEEFFSVNGSFGLELLNEYLLFGGYPKVVLRETSTEKRAALEDIYKSFVEKDIQVLLRIEKSEVLTDLLKITGSQNGRLTNYHELSNTLNISLPTVKKYLWYLEKTYIIEKSVPYFRNVRKEITKSPIYYFIDLGLRNYLLDIRSFDSIGDKGFLFQNFVFNELKKNIRSTAESLRFWRTKQGAEVDIVIDRYPAPIGIEVKYAPGEKAGIGRSMRSFIGKYESKEYFVVCLSKGKIKEIIPYYGMYRIA</sequence>
<dbReference type="PANTHER" id="PTHR43566:SF1">
    <property type="entry name" value="AAA+ ATPASE DOMAIN-CONTAINING PROTEIN"/>
    <property type="match status" value="1"/>
</dbReference>
<dbReference type="Pfam" id="PF13173">
    <property type="entry name" value="AAA_14"/>
    <property type="match status" value="1"/>
</dbReference>
<proteinExistence type="predicted"/>
<dbReference type="InterPro" id="IPR025420">
    <property type="entry name" value="DUF4143"/>
</dbReference>
<dbReference type="SUPFAM" id="SSF52540">
    <property type="entry name" value="P-loop containing nucleoside triphosphate hydrolases"/>
    <property type="match status" value="1"/>
</dbReference>
<dbReference type="Pfam" id="PF13635">
    <property type="entry name" value="DUF4143"/>
    <property type="match status" value="1"/>
</dbReference>
<gene>
    <name evidence="2" type="ORF">A2875_01645</name>
</gene>
<dbReference type="EMBL" id="MFJJ01000057">
    <property type="protein sequence ID" value="OGG12704.1"/>
    <property type="molecule type" value="Genomic_DNA"/>
</dbReference>
<feature type="domain" description="AAA+ ATPase" evidence="1">
    <location>
        <begin position="17"/>
        <end position="140"/>
    </location>
</feature>
<dbReference type="InterPro" id="IPR027417">
    <property type="entry name" value="P-loop_NTPase"/>
</dbReference>
<dbReference type="Gene3D" id="3.40.50.300">
    <property type="entry name" value="P-loop containing nucleotide triphosphate hydrolases"/>
    <property type="match status" value="1"/>
</dbReference>